<protein>
    <submittedName>
        <fullName evidence="3">M15 family metallopeptidase</fullName>
    </submittedName>
</protein>
<feature type="domain" description="Peptidase M15C" evidence="2">
    <location>
        <begin position="211"/>
        <end position="272"/>
    </location>
</feature>
<accession>A0A643FJS4</accession>
<evidence type="ECO:0000313" key="3">
    <source>
        <dbReference type="EMBL" id="KAB0585140.1"/>
    </source>
</evidence>
<dbReference type="Gene3D" id="3.30.1380.10">
    <property type="match status" value="1"/>
</dbReference>
<dbReference type="InterPro" id="IPR009045">
    <property type="entry name" value="Zn_M74/Hedgehog-like"/>
</dbReference>
<evidence type="ECO:0000259" key="2">
    <source>
        <dbReference type="Pfam" id="PF13539"/>
    </source>
</evidence>
<dbReference type="Proteomes" id="UP000430120">
    <property type="component" value="Unassembled WGS sequence"/>
</dbReference>
<name>A0A643FJS4_IDEDE</name>
<dbReference type="RefSeq" id="WP_151122125.1">
    <property type="nucleotide sequence ID" value="NZ_CP088081.1"/>
</dbReference>
<proteinExistence type="predicted"/>
<evidence type="ECO:0000313" key="4">
    <source>
        <dbReference type="Proteomes" id="UP000430120"/>
    </source>
</evidence>
<dbReference type="InterPro" id="IPR039561">
    <property type="entry name" value="Peptidase_M15C"/>
</dbReference>
<dbReference type="EMBL" id="VZPB01000002">
    <property type="protein sequence ID" value="KAB0585140.1"/>
    <property type="molecule type" value="Genomic_DNA"/>
</dbReference>
<dbReference type="OrthoDB" id="8479979at2"/>
<comment type="caution">
    <text evidence="3">The sequence shown here is derived from an EMBL/GenBank/DDBJ whole genome shotgun (WGS) entry which is preliminary data.</text>
</comment>
<keyword evidence="1" id="KW-1133">Transmembrane helix</keyword>
<sequence length="292" mass="32096">MLFLLASLFLLAVAVAALVFFPDLRQHLSQRLGASALQLQRQGTSTGEALRARTGAAGVLLGQEMGRWGGMAWRRRQLLALSLLALLLLPGAAVWWRLSHRVDSYDHTVAQDVDEHVAMLLQGEQLVPPPPLPPVLFSTPEVNEWHPLAQQASRQWELLDGDFRQRLLQVFRVMEARYGYTMVLVEGYRSPQRQAQLAALGPTVTLAVAGASYHQYGLAADCAFMRDGKVAISERDPWVARGYELYGEVAASLGMTWGGSWRRLRDLGHVELRRPGVLRAVGPGGGSAAEPS</sequence>
<dbReference type="SUPFAM" id="SSF55166">
    <property type="entry name" value="Hedgehog/DD-peptidase"/>
    <property type="match status" value="1"/>
</dbReference>
<organism evidence="3 4">
    <name type="scientific">Ideonella dechloratans</name>
    <dbReference type="NCBI Taxonomy" id="36863"/>
    <lineage>
        <taxon>Bacteria</taxon>
        <taxon>Pseudomonadati</taxon>
        <taxon>Pseudomonadota</taxon>
        <taxon>Betaproteobacteria</taxon>
        <taxon>Burkholderiales</taxon>
        <taxon>Sphaerotilaceae</taxon>
        <taxon>Ideonella</taxon>
    </lineage>
</organism>
<reference evidence="3 4" key="1">
    <citation type="submission" date="2019-09" db="EMBL/GenBank/DDBJ databases">
        <title>Draft genome sequences of 48 bacterial type strains from the CCUG.</title>
        <authorList>
            <person name="Tunovic T."/>
            <person name="Pineiro-Iglesias B."/>
            <person name="Unosson C."/>
            <person name="Inganas E."/>
            <person name="Ohlen M."/>
            <person name="Cardew S."/>
            <person name="Jensie-Markopoulos S."/>
            <person name="Salva-Serra F."/>
            <person name="Jaen-Luchoro D."/>
            <person name="Karlsson R."/>
            <person name="Svensson-Stadler L."/>
            <person name="Chun J."/>
            <person name="Moore E."/>
        </authorList>
    </citation>
    <scope>NUCLEOTIDE SEQUENCE [LARGE SCALE GENOMIC DNA]</scope>
    <source>
        <strain evidence="3 4">CCUG 30977</strain>
    </source>
</reference>
<dbReference type="Pfam" id="PF13539">
    <property type="entry name" value="Peptidase_M15_4"/>
    <property type="match status" value="1"/>
</dbReference>
<keyword evidence="1" id="KW-0812">Transmembrane</keyword>
<keyword evidence="4" id="KW-1185">Reference proteome</keyword>
<feature type="transmembrane region" description="Helical" evidence="1">
    <location>
        <begin position="78"/>
        <end position="98"/>
    </location>
</feature>
<keyword evidence="1" id="KW-0472">Membrane</keyword>
<dbReference type="GO" id="GO:0008233">
    <property type="term" value="F:peptidase activity"/>
    <property type="evidence" value="ECO:0007669"/>
    <property type="project" value="InterPro"/>
</dbReference>
<gene>
    <name evidence="3" type="ORF">F7Q92_01220</name>
</gene>
<dbReference type="CDD" id="cd14845">
    <property type="entry name" value="L-Ala-D-Glu_peptidase_like"/>
    <property type="match status" value="1"/>
</dbReference>
<dbReference type="AlphaFoldDB" id="A0A643FJS4"/>
<evidence type="ECO:0000256" key="1">
    <source>
        <dbReference type="SAM" id="Phobius"/>
    </source>
</evidence>